<sequence>MELSRIDTYETGENKRMYFVSIGFGGAGNPVSIDLRNNCQVVTLNHEEEYEAAFMNSSVG</sequence>
<evidence type="ECO:0000313" key="1">
    <source>
        <dbReference type="EMBL" id="MFD3003860.1"/>
    </source>
</evidence>
<reference evidence="2" key="1">
    <citation type="journal article" date="2019" name="Int. J. Syst. Evol. Microbiol.">
        <title>The Global Catalogue of Microorganisms (GCM) 10K type strain sequencing project: providing services to taxonomists for standard genome sequencing and annotation.</title>
        <authorList>
            <consortium name="The Broad Institute Genomics Platform"/>
            <consortium name="The Broad Institute Genome Sequencing Center for Infectious Disease"/>
            <person name="Wu L."/>
            <person name="Ma J."/>
        </authorList>
    </citation>
    <scope>NUCLEOTIDE SEQUENCE [LARGE SCALE GENOMIC DNA]</scope>
    <source>
        <strain evidence="2">KCTC 23984</strain>
    </source>
</reference>
<dbReference type="RefSeq" id="WP_377492072.1">
    <property type="nucleotide sequence ID" value="NZ_JBHUOX010000047.1"/>
</dbReference>
<gene>
    <name evidence="1" type="ORF">ACFS7Z_26125</name>
</gene>
<evidence type="ECO:0000313" key="2">
    <source>
        <dbReference type="Proteomes" id="UP001597641"/>
    </source>
</evidence>
<name>A0ABW6C265_9BACT</name>
<proteinExistence type="predicted"/>
<organism evidence="1 2">
    <name type="scientific">Pontibacter toksunensis</name>
    <dbReference type="NCBI Taxonomy" id="1332631"/>
    <lineage>
        <taxon>Bacteria</taxon>
        <taxon>Pseudomonadati</taxon>
        <taxon>Bacteroidota</taxon>
        <taxon>Cytophagia</taxon>
        <taxon>Cytophagales</taxon>
        <taxon>Hymenobacteraceae</taxon>
        <taxon>Pontibacter</taxon>
    </lineage>
</organism>
<protein>
    <submittedName>
        <fullName evidence="1">Uncharacterized protein</fullName>
    </submittedName>
</protein>
<accession>A0ABW6C265</accession>
<dbReference type="Proteomes" id="UP001597641">
    <property type="component" value="Unassembled WGS sequence"/>
</dbReference>
<comment type="caution">
    <text evidence="1">The sequence shown here is derived from an EMBL/GenBank/DDBJ whole genome shotgun (WGS) entry which is preliminary data.</text>
</comment>
<dbReference type="EMBL" id="JBHUOX010000047">
    <property type="protein sequence ID" value="MFD3003860.1"/>
    <property type="molecule type" value="Genomic_DNA"/>
</dbReference>
<keyword evidence="2" id="KW-1185">Reference proteome</keyword>